<sequence>MQLSKFKSLVDQKVDQEFVITFEVAMKMLIEEISQYRDNIIFPMPEVGTLLREEGPRYAQRSLESAVAVIQGMAMLINDAARNETNNLVEKMLKVFEASPVSVDDSQIERES</sequence>
<protein>
    <submittedName>
        <fullName evidence="1">Uncharacterized protein</fullName>
    </submittedName>
</protein>
<proteinExistence type="predicted"/>
<name>A0A5J4Q1R0_9EUKA</name>
<evidence type="ECO:0000313" key="1">
    <source>
        <dbReference type="EMBL" id="KAA6315422.1"/>
    </source>
</evidence>
<dbReference type="EMBL" id="SNRW01047429">
    <property type="protein sequence ID" value="KAA6315422.1"/>
    <property type="molecule type" value="Genomic_DNA"/>
</dbReference>
<dbReference type="Proteomes" id="UP000324800">
    <property type="component" value="Unassembled WGS sequence"/>
</dbReference>
<accession>A0A5J4Q1R0</accession>
<evidence type="ECO:0000313" key="2">
    <source>
        <dbReference type="Proteomes" id="UP000324800"/>
    </source>
</evidence>
<reference evidence="1 2" key="1">
    <citation type="submission" date="2019-03" db="EMBL/GenBank/DDBJ databases">
        <title>Single cell metagenomics reveals metabolic interactions within the superorganism composed of flagellate Streblomastix strix and complex community of Bacteroidetes bacteria on its surface.</title>
        <authorList>
            <person name="Treitli S.C."/>
            <person name="Kolisko M."/>
            <person name="Husnik F."/>
            <person name="Keeling P."/>
            <person name="Hampl V."/>
        </authorList>
    </citation>
    <scope>NUCLEOTIDE SEQUENCE [LARGE SCALE GENOMIC DNA]</scope>
    <source>
        <strain evidence="1">ST1C</strain>
    </source>
</reference>
<comment type="caution">
    <text evidence="1">The sequence shown here is derived from an EMBL/GenBank/DDBJ whole genome shotgun (WGS) entry which is preliminary data.</text>
</comment>
<gene>
    <name evidence="1" type="ORF">EZS28_055424</name>
</gene>
<organism evidence="1 2">
    <name type="scientific">Streblomastix strix</name>
    <dbReference type="NCBI Taxonomy" id="222440"/>
    <lineage>
        <taxon>Eukaryota</taxon>
        <taxon>Metamonada</taxon>
        <taxon>Preaxostyla</taxon>
        <taxon>Oxymonadida</taxon>
        <taxon>Streblomastigidae</taxon>
        <taxon>Streblomastix</taxon>
    </lineage>
</organism>
<dbReference type="AlphaFoldDB" id="A0A5J4Q1R0"/>